<dbReference type="InterPro" id="IPR003615">
    <property type="entry name" value="HNH_nuc"/>
</dbReference>
<dbReference type="Gene3D" id="1.10.30.50">
    <property type="match status" value="1"/>
</dbReference>
<name>A0A7Y9E6Z7_9ACTN</name>
<organism evidence="3 4">
    <name type="scientific">Nocardioides panaciterrulae</name>
    <dbReference type="NCBI Taxonomy" id="661492"/>
    <lineage>
        <taxon>Bacteria</taxon>
        <taxon>Bacillati</taxon>
        <taxon>Actinomycetota</taxon>
        <taxon>Actinomycetes</taxon>
        <taxon>Propionibacteriales</taxon>
        <taxon>Nocardioidaceae</taxon>
        <taxon>Nocardioides</taxon>
    </lineage>
</organism>
<dbReference type="Proteomes" id="UP000535511">
    <property type="component" value="Unassembled WGS sequence"/>
</dbReference>
<dbReference type="CDD" id="cd00085">
    <property type="entry name" value="HNHc"/>
    <property type="match status" value="1"/>
</dbReference>
<reference evidence="3 4" key="1">
    <citation type="submission" date="2020-07" db="EMBL/GenBank/DDBJ databases">
        <title>Sequencing the genomes of 1000 actinobacteria strains.</title>
        <authorList>
            <person name="Klenk H.-P."/>
        </authorList>
    </citation>
    <scope>NUCLEOTIDE SEQUENCE [LARGE SCALE GENOMIC DNA]</scope>
    <source>
        <strain evidence="3 4">DSM 21350</strain>
    </source>
</reference>
<dbReference type="SMART" id="SM00507">
    <property type="entry name" value="HNHc"/>
    <property type="match status" value="1"/>
</dbReference>
<feature type="domain" description="HNH nuclease" evidence="2">
    <location>
        <begin position="382"/>
        <end position="440"/>
    </location>
</feature>
<accession>A0A7Y9E6Z7</accession>
<sequence length="480" mass="51415">MLITDAWGEPVELDELDAAGLLSVLEGDRLRGRGVERDKLRVAAQWCVLHPATADAGVACWDPSGLPGVLTEDESLGGEGTPAVAGFAAEPLGAALGVSTHAAKKLIADALDLQHRLPQIWKRVEVLAVEPWKARKVAELSHPLSRAAAADVDAALAPVLASCSFAAIERAVAHAVATHHPELVAAGTALAKDTWDVTLGHPRPDRFTGTSWLTATGDSLDLTAFYDRITQIAAELAEAGDEDPLGARRAKALGVLARQGVDGAEADLLSLIGTEPSVAEGALIGTEPSVAEGAGTAEAADTTPRRRRGLRGPRTHLYLHASLCDVLGLHPGQQLSCGDVERLGDVVLDRIRAWVGDSESTITPVLDLDREWAVDGHDAPEAMREQVILRDGHCVFPWCQAEARACDLDHIRSYVPMDEGGPPGQTNPDNLAPLCRRHHRCKTSGRWRYRRLPDGTFEWSGPHRRSYLVAPFGTIELHPN</sequence>
<dbReference type="EMBL" id="JACCBG010000001">
    <property type="protein sequence ID" value="NYD42284.1"/>
    <property type="molecule type" value="Genomic_DNA"/>
</dbReference>
<protein>
    <recommendedName>
        <fullName evidence="2">HNH nuclease domain-containing protein</fullName>
    </recommendedName>
</protein>
<keyword evidence="4" id="KW-1185">Reference proteome</keyword>
<evidence type="ECO:0000259" key="2">
    <source>
        <dbReference type="SMART" id="SM00507"/>
    </source>
</evidence>
<dbReference type="RefSeq" id="WP_179663939.1">
    <property type="nucleotide sequence ID" value="NZ_JACCBG010000001.1"/>
</dbReference>
<evidence type="ECO:0000313" key="4">
    <source>
        <dbReference type="Proteomes" id="UP000535511"/>
    </source>
</evidence>
<feature type="region of interest" description="Disordered" evidence="1">
    <location>
        <begin position="288"/>
        <end position="311"/>
    </location>
</feature>
<evidence type="ECO:0000256" key="1">
    <source>
        <dbReference type="SAM" id="MobiDB-lite"/>
    </source>
</evidence>
<comment type="caution">
    <text evidence="3">The sequence shown here is derived from an EMBL/GenBank/DDBJ whole genome shotgun (WGS) entry which is preliminary data.</text>
</comment>
<gene>
    <name evidence="3" type="ORF">BJZ21_002367</name>
</gene>
<feature type="compositionally biased region" description="Low complexity" evidence="1">
    <location>
        <begin position="291"/>
        <end position="302"/>
    </location>
</feature>
<dbReference type="AlphaFoldDB" id="A0A7Y9E6Z7"/>
<evidence type="ECO:0000313" key="3">
    <source>
        <dbReference type="EMBL" id="NYD42284.1"/>
    </source>
</evidence>
<proteinExistence type="predicted"/>